<keyword evidence="1" id="KW-0812">Transmembrane</keyword>
<gene>
    <name evidence="2" type="ORF">ABB22_01450</name>
</gene>
<reference evidence="2 3" key="1">
    <citation type="submission" date="2015-05" db="EMBL/GenBank/DDBJ databases">
        <title>Genome sequencing and analysis of members of genus Stenotrophomonas.</title>
        <authorList>
            <person name="Patil P.P."/>
            <person name="Midha S."/>
            <person name="Patil P.B."/>
        </authorList>
    </citation>
    <scope>NUCLEOTIDE SEQUENCE [LARGE SCALE GENOMIC DNA]</scope>
    <source>
        <strain evidence="2 3">DSM 12575</strain>
    </source>
</reference>
<dbReference type="Proteomes" id="UP000050902">
    <property type="component" value="Unassembled WGS sequence"/>
</dbReference>
<proteinExistence type="predicted"/>
<keyword evidence="1" id="KW-0472">Membrane</keyword>
<name>A0ABR5NPI4_9GAMM</name>
<dbReference type="RefSeq" id="WP_055767037.1">
    <property type="nucleotide sequence ID" value="NZ_LDJG01000002.1"/>
</dbReference>
<evidence type="ECO:0000313" key="2">
    <source>
        <dbReference type="EMBL" id="KRG60589.1"/>
    </source>
</evidence>
<evidence type="ECO:0000313" key="3">
    <source>
        <dbReference type="Proteomes" id="UP000050902"/>
    </source>
</evidence>
<evidence type="ECO:0000256" key="1">
    <source>
        <dbReference type="SAM" id="Phobius"/>
    </source>
</evidence>
<accession>A0ABR5NPI4</accession>
<sequence>MTAVFGSYILLSSFLDKDMCAMNSKVCAGTGAGFIGIGTAFLALGISGQSAFTGVGLIFFGLGIGGLARASKRSTGA</sequence>
<evidence type="ECO:0008006" key="4">
    <source>
        <dbReference type="Google" id="ProtNLM"/>
    </source>
</evidence>
<protein>
    <recommendedName>
        <fullName evidence="4">Transmembrane protein</fullName>
    </recommendedName>
</protein>
<organism evidence="2 3">
    <name type="scientific">Stenotrophomonas nitritireducens</name>
    <dbReference type="NCBI Taxonomy" id="83617"/>
    <lineage>
        <taxon>Bacteria</taxon>
        <taxon>Pseudomonadati</taxon>
        <taxon>Pseudomonadota</taxon>
        <taxon>Gammaproteobacteria</taxon>
        <taxon>Lysobacterales</taxon>
        <taxon>Lysobacteraceae</taxon>
        <taxon>Stenotrophomonas</taxon>
    </lineage>
</organism>
<dbReference type="EMBL" id="LDJG01000002">
    <property type="protein sequence ID" value="KRG60589.1"/>
    <property type="molecule type" value="Genomic_DNA"/>
</dbReference>
<feature type="transmembrane region" description="Helical" evidence="1">
    <location>
        <begin position="26"/>
        <end position="46"/>
    </location>
</feature>
<keyword evidence="1" id="KW-1133">Transmembrane helix</keyword>
<feature type="transmembrane region" description="Helical" evidence="1">
    <location>
        <begin position="52"/>
        <end position="70"/>
    </location>
</feature>
<comment type="caution">
    <text evidence="2">The sequence shown here is derived from an EMBL/GenBank/DDBJ whole genome shotgun (WGS) entry which is preliminary data.</text>
</comment>
<keyword evidence="3" id="KW-1185">Reference proteome</keyword>